<feature type="transmembrane region" description="Helical" evidence="7">
    <location>
        <begin position="67"/>
        <end position="93"/>
    </location>
</feature>
<dbReference type="Gene3D" id="1.10.3720.10">
    <property type="entry name" value="MetI-like"/>
    <property type="match status" value="1"/>
</dbReference>
<keyword evidence="4 7" id="KW-0812">Transmembrane</keyword>
<comment type="similarity">
    <text evidence="7">Belongs to the binding-protein-dependent transport system permease family.</text>
</comment>
<evidence type="ECO:0000259" key="8">
    <source>
        <dbReference type="PROSITE" id="PS50928"/>
    </source>
</evidence>
<evidence type="ECO:0000313" key="9">
    <source>
        <dbReference type="EMBL" id="CAI8765144.1"/>
    </source>
</evidence>
<evidence type="ECO:0000256" key="5">
    <source>
        <dbReference type="ARBA" id="ARBA00022989"/>
    </source>
</evidence>
<evidence type="ECO:0000256" key="4">
    <source>
        <dbReference type="ARBA" id="ARBA00022692"/>
    </source>
</evidence>
<dbReference type="EMBL" id="OX458333">
    <property type="protein sequence ID" value="CAI8765144.1"/>
    <property type="molecule type" value="Genomic_DNA"/>
</dbReference>
<evidence type="ECO:0000256" key="7">
    <source>
        <dbReference type="RuleBase" id="RU363032"/>
    </source>
</evidence>
<keyword evidence="6 7" id="KW-0472">Membrane</keyword>
<dbReference type="SUPFAM" id="SSF161098">
    <property type="entry name" value="MetI-like"/>
    <property type="match status" value="1"/>
</dbReference>
<feature type="domain" description="ABC transmembrane type-1" evidence="8">
    <location>
        <begin position="68"/>
        <end position="274"/>
    </location>
</feature>
<keyword evidence="3" id="KW-1003">Cell membrane</keyword>
<feature type="transmembrane region" description="Helical" evidence="7">
    <location>
        <begin position="253"/>
        <end position="275"/>
    </location>
</feature>
<evidence type="ECO:0000256" key="1">
    <source>
        <dbReference type="ARBA" id="ARBA00004651"/>
    </source>
</evidence>
<dbReference type="PANTHER" id="PTHR43005:SF1">
    <property type="entry name" value="SPERMIDINE_PUTRESCINE TRANSPORT SYSTEM PERMEASE PROTEIN"/>
    <property type="match status" value="1"/>
</dbReference>
<dbReference type="PROSITE" id="PS50928">
    <property type="entry name" value="ABC_TM1"/>
    <property type="match status" value="1"/>
</dbReference>
<feature type="transmembrane region" description="Helical" evidence="7">
    <location>
        <begin position="198"/>
        <end position="217"/>
    </location>
</feature>
<dbReference type="Pfam" id="PF00528">
    <property type="entry name" value="BPD_transp_1"/>
    <property type="match status" value="1"/>
</dbReference>
<keyword evidence="2 7" id="KW-0813">Transport</keyword>
<name>A0ABN8WYR8_9GAMM</name>
<organism evidence="9 10">
    <name type="scientific">Methylocaldum szegediense</name>
    <dbReference type="NCBI Taxonomy" id="73780"/>
    <lineage>
        <taxon>Bacteria</taxon>
        <taxon>Pseudomonadati</taxon>
        <taxon>Pseudomonadota</taxon>
        <taxon>Gammaproteobacteria</taxon>
        <taxon>Methylococcales</taxon>
        <taxon>Methylococcaceae</taxon>
        <taxon>Methylocaldum</taxon>
    </lineage>
</organism>
<feature type="transmembrane region" description="Helical" evidence="7">
    <location>
        <begin position="105"/>
        <end position="125"/>
    </location>
</feature>
<reference evidence="9 10" key="1">
    <citation type="submission" date="2023-03" db="EMBL/GenBank/DDBJ databases">
        <authorList>
            <person name="Pearce D."/>
        </authorList>
    </citation>
    <scope>NUCLEOTIDE SEQUENCE [LARGE SCALE GENOMIC DNA]</scope>
    <source>
        <strain evidence="9">Msz</strain>
    </source>
</reference>
<accession>A0ABN8WYR8</accession>
<feature type="transmembrane region" description="Helical" evidence="7">
    <location>
        <begin position="148"/>
        <end position="177"/>
    </location>
</feature>
<comment type="subcellular location">
    <subcellularLocation>
        <location evidence="1 7">Cell membrane</location>
        <topology evidence="1 7">Multi-pass membrane protein</topology>
    </subcellularLocation>
</comment>
<proteinExistence type="inferred from homology"/>
<keyword evidence="5 7" id="KW-1133">Transmembrane helix</keyword>
<dbReference type="InterPro" id="IPR035906">
    <property type="entry name" value="MetI-like_sf"/>
</dbReference>
<dbReference type="PANTHER" id="PTHR43005">
    <property type="entry name" value="BLR7065 PROTEIN"/>
    <property type="match status" value="1"/>
</dbReference>
<keyword evidence="10" id="KW-1185">Reference proteome</keyword>
<dbReference type="InterPro" id="IPR000515">
    <property type="entry name" value="MetI-like"/>
</dbReference>
<dbReference type="CDD" id="cd06261">
    <property type="entry name" value="TM_PBP2"/>
    <property type="match status" value="1"/>
</dbReference>
<dbReference type="Proteomes" id="UP001162030">
    <property type="component" value="Chromosome"/>
</dbReference>
<evidence type="ECO:0000313" key="10">
    <source>
        <dbReference type="Proteomes" id="UP001162030"/>
    </source>
</evidence>
<evidence type="ECO:0000256" key="3">
    <source>
        <dbReference type="ARBA" id="ARBA00022475"/>
    </source>
</evidence>
<protein>
    <submittedName>
        <fullName evidence="9">Trehalose transport system permease protein SugA</fullName>
    </submittedName>
</protein>
<gene>
    <name evidence="9" type="primary">sugA</name>
    <name evidence="9" type="ORF">MSZNOR_0919</name>
</gene>
<evidence type="ECO:0000256" key="2">
    <source>
        <dbReference type="ARBA" id="ARBA00022448"/>
    </source>
</evidence>
<dbReference type="RefSeq" id="WP_026612017.1">
    <property type="nucleotide sequence ID" value="NZ_OX458333.1"/>
</dbReference>
<sequence>MKRTRNLKGWLLCTPALAAMALVTAYPILYAVQLSLYRYDLRFATPPEFVGLGNYFSVLSSEIWWQALWNTLLITIVSVFFELLLGFALALLMHKAVFGRRTVRSAVLVPYAIITVVAALAWKFAFDPTTGFVNRLLGTDLAWLNQRWSAFVVIIVSEIWKTTPFMALLLLAGLSLIPDEVIKAARVDGASAMQRLRLIILPLMKPSIVVALLFRSLDAFRIFDAVYVLTRGAHGTESVSVVGYNTLIARLNLGLGSAVSVLIFLCALAIALLFIKGFGTPLLRAGR</sequence>
<evidence type="ECO:0000256" key="6">
    <source>
        <dbReference type="ARBA" id="ARBA00023136"/>
    </source>
</evidence>